<dbReference type="SUPFAM" id="SSF48576">
    <property type="entry name" value="Terpenoid synthases"/>
    <property type="match status" value="1"/>
</dbReference>
<protein>
    <submittedName>
        <fullName evidence="7">Beta-farnesene synthase</fullName>
    </submittedName>
</protein>
<gene>
    <name evidence="7" type="ORF">STAS_18666</name>
</gene>
<dbReference type="PANTHER" id="PTHR31225:SF253">
    <property type="entry name" value="SESQUITERPENE SYNTHASE 31"/>
    <property type="match status" value="1"/>
</dbReference>
<evidence type="ECO:0000313" key="7">
    <source>
        <dbReference type="EMBL" id="GER41914.1"/>
    </source>
</evidence>
<dbReference type="SFLD" id="SFLDG01019">
    <property type="entry name" value="Terpene_Cyclase_Like_1_C_Termi"/>
    <property type="match status" value="1"/>
</dbReference>
<dbReference type="GO" id="GO:0016114">
    <property type="term" value="P:terpenoid biosynthetic process"/>
    <property type="evidence" value="ECO:0007669"/>
    <property type="project" value="InterPro"/>
</dbReference>
<proteinExistence type="predicted"/>
<dbReference type="InterPro" id="IPR034741">
    <property type="entry name" value="Terpene_cyclase-like_1_C"/>
</dbReference>
<keyword evidence="5" id="KW-0456">Lyase</keyword>
<sequence>MVQQLEPALQARVKRALERPLQRGNPRMEARQYISSYEKDESRNEQLLKLAKIDFNYVQNIYKEELHQVTRWWSELNPCLPYARNRVVEAYLWGTSLHFEPQYSFVRMTFAKYVQMLTTLDDTYDNYASVEEGDIFTDAMERWNIDEIDRLPDYMKPLYRCILRMFDDYEIDAAKQGKMFAVPYAKQTMKEICRTHSQGLRYTLGAPMGSFEDYVVNTVITSVLYVTCAATVPGLKSVSEETIDWLKSQPKMIRASAMVCRYLDDLGSHERESQQDTLLTGLDFYVRHHGGSIPEARDKFEELAEDEWKDLNAEWIRDVKSGVPREVVDEVLGYARSSDVFYRHCRDGYAKPHEVMTPEVDALFIDPIVV</sequence>
<evidence type="ECO:0000256" key="5">
    <source>
        <dbReference type="ARBA" id="ARBA00023239"/>
    </source>
</evidence>
<comment type="caution">
    <text evidence="7">The sequence shown here is derived from an EMBL/GenBank/DDBJ whole genome shotgun (WGS) entry which is preliminary data.</text>
</comment>
<dbReference type="InterPro" id="IPR005630">
    <property type="entry name" value="Terpene_synthase_metal-bd"/>
</dbReference>
<dbReference type="Proteomes" id="UP000325081">
    <property type="component" value="Unassembled WGS sequence"/>
</dbReference>
<dbReference type="InterPro" id="IPR008949">
    <property type="entry name" value="Isoprenoid_synthase_dom_sf"/>
</dbReference>
<dbReference type="PANTHER" id="PTHR31225">
    <property type="entry name" value="OS04G0344100 PROTEIN-RELATED"/>
    <property type="match status" value="1"/>
</dbReference>
<keyword evidence="4" id="KW-0460">Magnesium</keyword>
<dbReference type="GO" id="GO:0010333">
    <property type="term" value="F:terpene synthase activity"/>
    <property type="evidence" value="ECO:0007669"/>
    <property type="project" value="InterPro"/>
</dbReference>
<comment type="pathway">
    <text evidence="2">Secondary metabolite biosynthesis; terpenoid biosynthesis.</text>
</comment>
<evidence type="ECO:0000313" key="8">
    <source>
        <dbReference type="Proteomes" id="UP000325081"/>
    </source>
</evidence>
<dbReference type="EMBL" id="BKCP01006195">
    <property type="protein sequence ID" value="GER41914.1"/>
    <property type="molecule type" value="Genomic_DNA"/>
</dbReference>
<dbReference type="AlphaFoldDB" id="A0A5A7QA37"/>
<dbReference type="InterPro" id="IPR050148">
    <property type="entry name" value="Terpene_synthase-like"/>
</dbReference>
<feature type="domain" description="Terpene synthase metal-binding" evidence="6">
    <location>
        <begin position="79"/>
        <end position="310"/>
    </location>
</feature>
<keyword evidence="8" id="KW-1185">Reference proteome</keyword>
<keyword evidence="3" id="KW-0479">Metal-binding</keyword>
<dbReference type="InterPro" id="IPR008930">
    <property type="entry name" value="Terpenoid_cyclase/PrenylTrfase"/>
</dbReference>
<organism evidence="7 8">
    <name type="scientific">Striga asiatica</name>
    <name type="common">Asiatic witchweed</name>
    <name type="synonym">Buchnera asiatica</name>
    <dbReference type="NCBI Taxonomy" id="4170"/>
    <lineage>
        <taxon>Eukaryota</taxon>
        <taxon>Viridiplantae</taxon>
        <taxon>Streptophyta</taxon>
        <taxon>Embryophyta</taxon>
        <taxon>Tracheophyta</taxon>
        <taxon>Spermatophyta</taxon>
        <taxon>Magnoliopsida</taxon>
        <taxon>eudicotyledons</taxon>
        <taxon>Gunneridae</taxon>
        <taxon>Pentapetalae</taxon>
        <taxon>asterids</taxon>
        <taxon>lamiids</taxon>
        <taxon>Lamiales</taxon>
        <taxon>Orobanchaceae</taxon>
        <taxon>Buchnereae</taxon>
        <taxon>Striga</taxon>
    </lineage>
</organism>
<evidence type="ECO:0000256" key="3">
    <source>
        <dbReference type="ARBA" id="ARBA00022723"/>
    </source>
</evidence>
<evidence type="ECO:0000259" key="6">
    <source>
        <dbReference type="Pfam" id="PF03936"/>
    </source>
</evidence>
<dbReference type="GO" id="GO:0000287">
    <property type="term" value="F:magnesium ion binding"/>
    <property type="evidence" value="ECO:0007669"/>
    <property type="project" value="InterPro"/>
</dbReference>
<dbReference type="SUPFAM" id="SSF48239">
    <property type="entry name" value="Terpenoid cyclases/Protein prenyltransferases"/>
    <property type="match status" value="1"/>
</dbReference>
<dbReference type="OrthoDB" id="876093at2759"/>
<evidence type="ECO:0000256" key="2">
    <source>
        <dbReference type="ARBA" id="ARBA00004721"/>
    </source>
</evidence>
<comment type="cofactor">
    <cofactor evidence="1">
        <name>Mg(2+)</name>
        <dbReference type="ChEBI" id="CHEBI:18420"/>
    </cofactor>
</comment>
<dbReference type="FunFam" id="1.10.600.10:FF:000007">
    <property type="entry name" value="Isoprene synthase, chloroplastic"/>
    <property type="match status" value="1"/>
</dbReference>
<dbReference type="Pfam" id="PF03936">
    <property type="entry name" value="Terpene_synth_C"/>
    <property type="match status" value="1"/>
</dbReference>
<dbReference type="Gene3D" id="1.10.600.10">
    <property type="entry name" value="Farnesyl Diphosphate Synthase"/>
    <property type="match status" value="1"/>
</dbReference>
<accession>A0A5A7QA37</accession>
<dbReference type="SFLD" id="SFLDS00005">
    <property type="entry name" value="Isoprenoid_Synthase_Type_I"/>
    <property type="match status" value="1"/>
</dbReference>
<evidence type="ECO:0000256" key="1">
    <source>
        <dbReference type="ARBA" id="ARBA00001946"/>
    </source>
</evidence>
<name>A0A5A7QA37_STRAF</name>
<reference evidence="8" key="1">
    <citation type="journal article" date="2019" name="Curr. Biol.">
        <title>Genome Sequence of Striga asiatica Provides Insight into the Evolution of Plant Parasitism.</title>
        <authorList>
            <person name="Yoshida S."/>
            <person name="Kim S."/>
            <person name="Wafula E.K."/>
            <person name="Tanskanen J."/>
            <person name="Kim Y.M."/>
            <person name="Honaas L."/>
            <person name="Yang Z."/>
            <person name="Spallek T."/>
            <person name="Conn C.E."/>
            <person name="Ichihashi Y."/>
            <person name="Cheong K."/>
            <person name="Cui S."/>
            <person name="Der J.P."/>
            <person name="Gundlach H."/>
            <person name="Jiao Y."/>
            <person name="Hori C."/>
            <person name="Ishida J.K."/>
            <person name="Kasahara H."/>
            <person name="Kiba T."/>
            <person name="Kim M.S."/>
            <person name="Koo N."/>
            <person name="Laohavisit A."/>
            <person name="Lee Y.H."/>
            <person name="Lumba S."/>
            <person name="McCourt P."/>
            <person name="Mortimer J.C."/>
            <person name="Mutuku J.M."/>
            <person name="Nomura T."/>
            <person name="Sasaki-Sekimoto Y."/>
            <person name="Seto Y."/>
            <person name="Wang Y."/>
            <person name="Wakatake T."/>
            <person name="Sakakibara H."/>
            <person name="Demura T."/>
            <person name="Yamaguchi S."/>
            <person name="Yoneyama K."/>
            <person name="Manabe R.I."/>
            <person name="Nelson D.C."/>
            <person name="Schulman A.H."/>
            <person name="Timko M.P."/>
            <person name="dePamphilis C.W."/>
            <person name="Choi D."/>
            <person name="Shirasu K."/>
        </authorList>
    </citation>
    <scope>NUCLEOTIDE SEQUENCE [LARGE SCALE GENOMIC DNA]</scope>
    <source>
        <strain evidence="8">cv. UVA1</strain>
    </source>
</reference>
<evidence type="ECO:0000256" key="4">
    <source>
        <dbReference type="ARBA" id="ARBA00022842"/>
    </source>
</evidence>